<evidence type="ECO:0000313" key="1">
    <source>
        <dbReference type="EMBL" id="KAH3848134.1"/>
    </source>
</evidence>
<reference evidence="1" key="1">
    <citation type="journal article" date="2019" name="bioRxiv">
        <title>The Genome of the Zebra Mussel, Dreissena polymorpha: A Resource for Invasive Species Research.</title>
        <authorList>
            <person name="McCartney M.A."/>
            <person name="Auch B."/>
            <person name="Kono T."/>
            <person name="Mallez S."/>
            <person name="Zhang Y."/>
            <person name="Obille A."/>
            <person name="Becker A."/>
            <person name="Abrahante J.E."/>
            <person name="Garbe J."/>
            <person name="Badalamenti J.P."/>
            <person name="Herman A."/>
            <person name="Mangelson H."/>
            <person name="Liachko I."/>
            <person name="Sullivan S."/>
            <person name="Sone E.D."/>
            <person name="Koren S."/>
            <person name="Silverstein K.A.T."/>
            <person name="Beckman K.B."/>
            <person name="Gohl D.M."/>
        </authorList>
    </citation>
    <scope>NUCLEOTIDE SEQUENCE</scope>
    <source>
        <strain evidence="1">Duluth1</strain>
        <tissue evidence="1">Whole animal</tissue>
    </source>
</reference>
<name>A0A9D4KYT6_DREPO</name>
<protein>
    <submittedName>
        <fullName evidence="1">Uncharacterized protein</fullName>
    </submittedName>
</protein>
<gene>
    <name evidence="1" type="ORF">DPMN_090484</name>
</gene>
<accession>A0A9D4KYT6</accession>
<proteinExistence type="predicted"/>
<sequence length="82" mass="9520">MTALDLDTHAAQFWSLSGGKFWTSPADDIYAIVPVHAFDLPRRRLPGRKKVDHVAKERKDVQKIEVRWKKARTNYSKMLPTK</sequence>
<comment type="caution">
    <text evidence="1">The sequence shown here is derived from an EMBL/GenBank/DDBJ whole genome shotgun (WGS) entry which is preliminary data.</text>
</comment>
<dbReference type="Proteomes" id="UP000828390">
    <property type="component" value="Unassembled WGS sequence"/>
</dbReference>
<dbReference type="EMBL" id="JAIWYP010000003">
    <property type="protein sequence ID" value="KAH3848134.1"/>
    <property type="molecule type" value="Genomic_DNA"/>
</dbReference>
<keyword evidence="2" id="KW-1185">Reference proteome</keyword>
<evidence type="ECO:0000313" key="2">
    <source>
        <dbReference type="Proteomes" id="UP000828390"/>
    </source>
</evidence>
<organism evidence="1 2">
    <name type="scientific">Dreissena polymorpha</name>
    <name type="common">Zebra mussel</name>
    <name type="synonym">Mytilus polymorpha</name>
    <dbReference type="NCBI Taxonomy" id="45954"/>
    <lineage>
        <taxon>Eukaryota</taxon>
        <taxon>Metazoa</taxon>
        <taxon>Spiralia</taxon>
        <taxon>Lophotrochozoa</taxon>
        <taxon>Mollusca</taxon>
        <taxon>Bivalvia</taxon>
        <taxon>Autobranchia</taxon>
        <taxon>Heteroconchia</taxon>
        <taxon>Euheterodonta</taxon>
        <taxon>Imparidentia</taxon>
        <taxon>Neoheterodontei</taxon>
        <taxon>Myida</taxon>
        <taxon>Dreissenoidea</taxon>
        <taxon>Dreissenidae</taxon>
        <taxon>Dreissena</taxon>
    </lineage>
</organism>
<dbReference type="AlphaFoldDB" id="A0A9D4KYT6"/>
<reference evidence="1" key="2">
    <citation type="submission" date="2020-11" db="EMBL/GenBank/DDBJ databases">
        <authorList>
            <person name="McCartney M.A."/>
            <person name="Auch B."/>
            <person name="Kono T."/>
            <person name="Mallez S."/>
            <person name="Becker A."/>
            <person name="Gohl D.M."/>
            <person name="Silverstein K.A.T."/>
            <person name="Koren S."/>
            <person name="Bechman K.B."/>
            <person name="Herman A."/>
            <person name="Abrahante J.E."/>
            <person name="Garbe J."/>
        </authorList>
    </citation>
    <scope>NUCLEOTIDE SEQUENCE</scope>
    <source>
        <strain evidence="1">Duluth1</strain>
        <tissue evidence="1">Whole animal</tissue>
    </source>
</reference>